<sequence>MRHDAVMSERAQCVITDGRHSEIFYSRRAAPTLDVDLLAGPDAAGRRIRDSYDPDERLREPVWIEAAALIDTSRRLLAIFSWHLEGYAHRAALRAVLAETWPGWDLRWAYAGLDDIAAHSGVPADPAAWTDDRPVSLVVLDPTELDEADALVTVTQQDRTVQGYGLWSDTTDLFWAGPGLLDKLSTATPVTGLPAFPHNGLHLDPAARTAVAWTTQETAGLAADWPRHWPGWRLDFQQDSFASQPAVLLGPAPTLDAGLDILARRLTGDRAVPEAAIDRVRRSAGALPPWPGLISRRRPGGSWTA</sequence>
<reference evidence="1 2" key="1">
    <citation type="submission" date="2016-10" db="EMBL/GenBank/DDBJ databases">
        <authorList>
            <person name="de Groot N.N."/>
        </authorList>
    </citation>
    <scope>NUCLEOTIDE SEQUENCE [LARGE SCALE GENOMIC DNA]</scope>
    <source>
        <strain evidence="1 2">DSM 43019</strain>
    </source>
</reference>
<gene>
    <name evidence="1" type="ORF">SAMN05421541_12761</name>
</gene>
<dbReference type="AlphaFoldDB" id="A0A1I2M8E5"/>
<evidence type="ECO:0000313" key="1">
    <source>
        <dbReference type="EMBL" id="SFF87795.1"/>
    </source>
</evidence>
<proteinExistence type="predicted"/>
<dbReference type="Proteomes" id="UP000199645">
    <property type="component" value="Unassembled WGS sequence"/>
</dbReference>
<accession>A0A1I2M8E5</accession>
<keyword evidence="2" id="KW-1185">Reference proteome</keyword>
<name>A0A1I2M8E5_9ACTN</name>
<dbReference type="EMBL" id="FONV01000027">
    <property type="protein sequence ID" value="SFF87795.1"/>
    <property type="molecule type" value="Genomic_DNA"/>
</dbReference>
<evidence type="ECO:0000313" key="2">
    <source>
        <dbReference type="Proteomes" id="UP000199645"/>
    </source>
</evidence>
<dbReference type="STRING" id="35752.SAMN05421541_12761"/>
<organism evidence="1 2">
    <name type="scientific">Actinoplanes philippinensis</name>
    <dbReference type="NCBI Taxonomy" id="35752"/>
    <lineage>
        <taxon>Bacteria</taxon>
        <taxon>Bacillati</taxon>
        <taxon>Actinomycetota</taxon>
        <taxon>Actinomycetes</taxon>
        <taxon>Micromonosporales</taxon>
        <taxon>Micromonosporaceae</taxon>
        <taxon>Actinoplanes</taxon>
    </lineage>
</organism>
<protein>
    <submittedName>
        <fullName evidence="1">Uncharacterized protein</fullName>
    </submittedName>
</protein>